<sequence>MLRGRRHQNRAACAAPADLPARVGEGSRGFLLKNLDLSAGAPVHKLDLGVDMERILSGEVSDAFVPAMPFTFQPVP</sequence>
<dbReference type="EMBL" id="FOFO01000040">
    <property type="protein sequence ID" value="SEQ50949.1"/>
    <property type="molecule type" value="Genomic_DNA"/>
</dbReference>
<proteinExistence type="predicted"/>
<accession>A0A1H9GLM7</accession>
<evidence type="ECO:0000313" key="2">
    <source>
        <dbReference type="Proteomes" id="UP000199496"/>
    </source>
</evidence>
<reference evidence="1 2" key="1">
    <citation type="submission" date="2016-10" db="EMBL/GenBank/DDBJ databases">
        <authorList>
            <person name="de Groot N.N."/>
        </authorList>
    </citation>
    <scope>NUCLEOTIDE SEQUENCE [LARGE SCALE GENOMIC DNA]</scope>
    <source>
        <strain evidence="1 2">B7-7</strain>
    </source>
</reference>
<dbReference type="AlphaFoldDB" id="A0A1H9GLM7"/>
<keyword evidence="2" id="KW-1185">Reference proteome</keyword>
<protein>
    <submittedName>
        <fullName evidence="1">Uncharacterized protein</fullName>
    </submittedName>
</protein>
<gene>
    <name evidence="1" type="ORF">SAMN05421693_1407</name>
</gene>
<dbReference type="Proteomes" id="UP000199496">
    <property type="component" value="Unassembled WGS sequence"/>
</dbReference>
<evidence type="ECO:0000313" key="1">
    <source>
        <dbReference type="EMBL" id="SEQ50949.1"/>
    </source>
</evidence>
<organism evidence="1 2">
    <name type="scientific">Ectothiorhodospira magna</name>
    <dbReference type="NCBI Taxonomy" id="867345"/>
    <lineage>
        <taxon>Bacteria</taxon>
        <taxon>Pseudomonadati</taxon>
        <taxon>Pseudomonadota</taxon>
        <taxon>Gammaproteobacteria</taxon>
        <taxon>Chromatiales</taxon>
        <taxon>Ectothiorhodospiraceae</taxon>
        <taxon>Ectothiorhodospira</taxon>
    </lineage>
</organism>
<name>A0A1H9GLM7_9GAMM</name>